<dbReference type="EMBL" id="JBIUZV010000004">
    <property type="protein sequence ID" value="MFJ3046194.1"/>
    <property type="molecule type" value="Genomic_DNA"/>
</dbReference>
<dbReference type="InterPro" id="IPR006976">
    <property type="entry name" value="VanZ-like"/>
</dbReference>
<protein>
    <submittedName>
        <fullName evidence="3">VanZ family protein</fullName>
    </submittedName>
</protein>
<feature type="transmembrane region" description="Helical" evidence="1">
    <location>
        <begin position="352"/>
        <end position="370"/>
    </location>
</feature>
<proteinExistence type="predicted"/>
<feature type="transmembrane region" description="Helical" evidence="1">
    <location>
        <begin position="20"/>
        <end position="39"/>
    </location>
</feature>
<evidence type="ECO:0000313" key="4">
    <source>
        <dbReference type="Proteomes" id="UP001617427"/>
    </source>
</evidence>
<feature type="transmembrane region" description="Helical" evidence="1">
    <location>
        <begin position="283"/>
        <end position="307"/>
    </location>
</feature>
<sequence length="378" mass="41470">MTAASSSKPPLTVPAASSFARVSLLVYTLLIVYASWYPFSGWRDMGLGPFDYLWSRLPYYWTGFDIWTNIAGYAPLGMLLVFAMHPRIAPAWAIWPATAAGILLSACMEAVQTYLPTRVPSNLDLLTNSAGAFAGALLGAACSRYFLRESRFLSMRRRWFSGEASRGLVVAGLWPLALIYPQNHLFGLGHLVPPLLTFFSDLLDTPIDLATTWINNAQLSAEQYWLADVIVTACGLTGAALLLLMLLRKQAPRRALVMFYLLGCIAVKSLACALFFAPQNAFVWVSASSAGGIVIGAMMVTGLSFAPPTAQRRLAALALIISLAVTNAVPANPYYISTLETWVQGKFLNFDGAAQFLSVLWPFLAIWFLYHPVHRKQK</sequence>
<feature type="transmembrane region" description="Helical" evidence="1">
    <location>
        <begin position="127"/>
        <end position="147"/>
    </location>
</feature>
<dbReference type="Proteomes" id="UP001617427">
    <property type="component" value="Unassembled WGS sequence"/>
</dbReference>
<keyword evidence="1" id="KW-0472">Membrane</keyword>
<feature type="transmembrane region" description="Helical" evidence="1">
    <location>
        <begin position="224"/>
        <end position="247"/>
    </location>
</feature>
<reference evidence="3 4" key="1">
    <citation type="submission" date="2024-10" db="EMBL/GenBank/DDBJ databases">
        <title>The Natural Products Discovery Center: Release of the First 8490 Sequenced Strains for Exploring Actinobacteria Biosynthetic Diversity.</title>
        <authorList>
            <person name="Kalkreuter E."/>
            <person name="Kautsar S.A."/>
            <person name="Yang D."/>
            <person name="Bader C.D."/>
            <person name="Teijaro C.N."/>
            <person name="Fluegel L."/>
            <person name="Davis C.M."/>
            <person name="Simpson J.R."/>
            <person name="Lauterbach L."/>
            <person name="Steele A.D."/>
            <person name="Gui C."/>
            <person name="Meng S."/>
            <person name="Li G."/>
            <person name="Viehrig K."/>
            <person name="Ye F."/>
            <person name="Su P."/>
            <person name="Kiefer A.F."/>
            <person name="Nichols A."/>
            <person name="Cepeda A.J."/>
            <person name="Yan W."/>
            <person name="Fan B."/>
            <person name="Jiang Y."/>
            <person name="Adhikari A."/>
            <person name="Zheng C.-J."/>
            <person name="Schuster L."/>
            <person name="Cowan T.M."/>
            <person name="Smanski M.J."/>
            <person name="Chevrette M.G."/>
            <person name="De Carvalho L.P.S."/>
            <person name="Shen B."/>
        </authorList>
    </citation>
    <scope>NUCLEOTIDE SEQUENCE [LARGE SCALE GENOMIC DNA]</scope>
    <source>
        <strain evidence="3 4">NPDC087045</strain>
    </source>
</reference>
<feature type="transmembrane region" description="Helical" evidence="1">
    <location>
        <begin position="94"/>
        <end position="115"/>
    </location>
</feature>
<dbReference type="RefSeq" id="WP_402700287.1">
    <property type="nucleotide sequence ID" value="NZ_JBIUZV010000004.1"/>
</dbReference>
<name>A0ABW8EYL2_9BURK</name>
<organism evidence="3 4">
    <name type="scientific">Herbaspirillum chlorophenolicum</name>
    <dbReference type="NCBI Taxonomy" id="211589"/>
    <lineage>
        <taxon>Bacteria</taxon>
        <taxon>Pseudomonadati</taxon>
        <taxon>Pseudomonadota</taxon>
        <taxon>Betaproteobacteria</taxon>
        <taxon>Burkholderiales</taxon>
        <taxon>Oxalobacteraceae</taxon>
        <taxon>Herbaspirillum</taxon>
    </lineage>
</organism>
<evidence type="ECO:0000256" key="1">
    <source>
        <dbReference type="SAM" id="Phobius"/>
    </source>
</evidence>
<evidence type="ECO:0000313" key="3">
    <source>
        <dbReference type="EMBL" id="MFJ3046194.1"/>
    </source>
</evidence>
<evidence type="ECO:0000259" key="2">
    <source>
        <dbReference type="Pfam" id="PF04892"/>
    </source>
</evidence>
<keyword evidence="4" id="KW-1185">Reference proteome</keyword>
<dbReference type="Pfam" id="PF04892">
    <property type="entry name" value="VanZ"/>
    <property type="match status" value="1"/>
</dbReference>
<feature type="transmembrane region" description="Helical" evidence="1">
    <location>
        <begin position="59"/>
        <end position="82"/>
    </location>
</feature>
<keyword evidence="1" id="KW-1133">Transmembrane helix</keyword>
<gene>
    <name evidence="3" type="ORF">ACIPEN_10205</name>
</gene>
<keyword evidence="1" id="KW-0812">Transmembrane</keyword>
<feature type="transmembrane region" description="Helical" evidence="1">
    <location>
        <begin position="259"/>
        <end position="277"/>
    </location>
</feature>
<feature type="transmembrane region" description="Helical" evidence="1">
    <location>
        <begin position="168"/>
        <end position="192"/>
    </location>
</feature>
<feature type="domain" description="VanZ-like" evidence="2">
    <location>
        <begin position="25"/>
        <end position="138"/>
    </location>
</feature>
<comment type="caution">
    <text evidence="3">The sequence shown here is derived from an EMBL/GenBank/DDBJ whole genome shotgun (WGS) entry which is preliminary data.</text>
</comment>
<accession>A0ABW8EYL2</accession>
<feature type="transmembrane region" description="Helical" evidence="1">
    <location>
        <begin position="314"/>
        <end position="332"/>
    </location>
</feature>